<dbReference type="EMBL" id="BMGA01000002">
    <property type="protein sequence ID" value="GGA71506.1"/>
    <property type="molecule type" value="Genomic_DNA"/>
</dbReference>
<dbReference type="Proteomes" id="UP000658793">
    <property type="component" value="Unassembled WGS sequence"/>
</dbReference>
<comment type="caution">
    <text evidence="1">The sequence shown here is derived from an EMBL/GenBank/DDBJ whole genome shotgun (WGS) entry which is preliminary data.</text>
</comment>
<evidence type="ECO:0000313" key="2">
    <source>
        <dbReference type="Proteomes" id="UP000658793"/>
    </source>
</evidence>
<name>A0ABQ1HEG1_9FLAO</name>
<gene>
    <name evidence="1" type="ORF">GCM10008015_10250</name>
</gene>
<keyword evidence="2" id="KW-1185">Reference proteome</keyword>
<accession>A0ABQ1HEG1</accession>
<proteinExistence type="predicted"/>
<reference evidence="2" key="1">
    <citation type="journal article" date="2019" name="Int. J. Syst. Evol. Microbiol.">
        <title>The Global Catalogue of Microorganisms (GCM) 10K type strain sequencing project: providing services to taxonomists for standard genome sequencing and annotation.</title>
        <authorList>
            <consortium name="The Broad Institute Genomics Platform"/>
            <consortium name="The Broad Institute Genome Sequencing Center for Infectious Disease"/>
            <person name="Wu L."/>
            <person name="Ma J."/>
        </authorList>
    </citation>
    <scope>NUCLEOTIDE SEQUENCE [LARGE SCALE GENOMIC DNA]</scope>
    <source>
        <strain evidence="2">CGMCC 1.12811</strain>
    </source>
</reference>
<organism evidence="1 2">
    <name type="scientific">Flavobacterium palustre</name>
    <dbReference type="NCBI Taxonomy" id="1476463"/>
    <lineage>
        <taxon>Bacteria</taxon>
        <taxon>Pseudomonadati</taxon>
        <taxon>Bacteroidota</taxon>
        <taxon>Flavobacteriia</taxon>
        <taxon>Flavobacteriales</taxon>
        <taxon>Flavobacteriaceae</taxon>
        <taxon>Flavobacterium</taxon>
    </lineage>
</organism>
<sequence length="59" mass="7094">MILFEFNNTHRLKEVKTSLENKCTKPTLKKSVAEIFDSLKKKSFFCTNYIRLLNLKMYF</sequence>
<protein>
    <submittedName>
        <fullName evidence="1">Uncharacterized protein</fullName>
    </submittedName>
</protein>
<evidence type="ECO:0000313" key="1">
    <source>
        <dbReference type="EMBL" id="GGA71506.1"/>
    </source>
</evidence>